<dbReference type="STRING" id="310781.SAMN05216259_108187"/>
<keyword evidence="1" id="KW-0812">Transmembrane</keyword>
<dbReference type="Proteomes" id="UP000199341">
    <property type="component" value="Unassembled WGS sequence"/>
</dbReference>
<evidence type="ECO:0000256" key="1">
    <source>
        <dbReference type="SAM" id="Phobius"/>
    </source>
</evidence>
<sequence>MSLVLLLLGMGILMGTAAHTSLTVFTLAAIGIAAWLLAFAVRERLGRRRG</sequence>
<dbReference type="EMBL" id="FNIE01000008">
    <property type="protein sequence ID" value="SDO22250.1"/>
    <property type="molecule type" value="Genomic_DNA"/>
</dbReference>
<evidence type="ECO:0000313" key="3">
    <source>
        <dbReference type="Proteomes" id="UP000199341"/>
    </source>
</evidence>
<name>A0A1H0HT32_9ACTN</name>
<keyword evidence="3" id="KW-1185">Reference proteome</keyword>
<gene>
    <name evidence="2" type="ORF">SAMN05216259_108187</name>
</gene>
<keyword evidence="1" id="KW-0472">Membrane</keyword>
<accession>A0A1H0HT32</accession>
<dbReference type="AlphaFoldDB" id="A0A1H0HT32"/>
<proteinExistence type="predicted"/>
<protein>
    <submittedName>
        <fullName evidence="2">Uncharacterized protein</fullName>
    </submittedName>
</protein>
<keyword evidence="1" id="KW-1133">Transmembrane helix</keyword>
<feature type="transmembrane region" description="Helical" evidence="1">
    <location>
        <begin position="27"/>
        <end position="45"/>
    </location>
</feature>
<reference evidence="2 3" key="1">
    <citation type="submission" date="2016-10" db="EMBL/GenBank/DDBJ databases">
        <authorList>
            <person name="de Groot N.N."/>
        </authorList>
    </citation>
    <scope>NUCLEOTIDE SEQUENCE [LARGE SCALE GENOMIC DNA]</scope>
    <source>
        <strain evidence="2 3">CGMCC 4.2022</strain>
    </source>
</reference>
<organism evidence="2 3">
    <name type="scientific">Actinacidiphila guanduensis</name>
    <dbReference type="NCBI Taxonomy" id="310781"/>
    <lineage>
        <taxon>Bacteria</taxon>
        <taxon>Bacillati</taxon>
        <taxon>Actinomycetota</taxon>
        <taxon>Actinomycetes</taxon>
        <taxon>Kitasatosporales</taxon>
        <taxon>Streptomycetaceae</taxon>
        <taxon>Actinacidiphila</taxon>
    </lineage>
</organism>
<evidence type="ECO:0000313" key="2">
    <source>
        <dbReference type="EMBL" id="SDO22250.1"/>
    </source>
</evidence>
<dbReference type="RefSeq" id="WP_176930324.1">
    <property type="nucleotide sequence ID" value="NZ_FNIE01000008.1"/>
</dbReference>